<reference evidence="3" key="4">
    <citation type="journal article" date="2015" name="PLoS ONE">
        <title>Comprehensive Evaluation of Toxoplasma gondii VEG and Neospora caninum LIV Genomes with Tachyzoite Stage Transcriptome and Proteome Defines Novel Transcript Features.</title>
        <authorList>
            <person name="Ramaprasad A."/>
            <person name="Mourier T."/>
            <person name="Naeem R."/>
            <person name="Malas T.B."/>
            <person name="Moussa E."/>
            <person name="Panigrahi A."/>
            <person name="Vermont S.J."/>
            <person name="Otto T.D."/>
            <person name="Wastling J."/>
            <person name="Pain A."/>
        </authorList>
    </citation>
    <scope>NUCLEOTIDE SEQUENCE</scope>
    <source>
        <strain evidence="3">Liverpool</strain>
    </source>
</reference>
<reference evidence="2" key="1">
    <citation type="submission" date="2011-02" db="EMBL/GenBank/DDBJ databases">
        <authorList>
            <person name="Aslett M."/>
        </authorList>
    </citation>
    <scope>NUCLEOTIDE SEQUENCE</scope>
    <source>
        <strain evidence="2">Liverpool</strain>
    </source>
</reference>
<gene>
    <name evidence="3" type="ORF">BN1204_024830</name>
    <name evidence="2" type="ORF">NCLIV_024830</name>
</gene>
<evidence type="ECO:0000313" key="3">
    <source>
        <dbReference type="EMBL" id="CEL66673.1"/>
    </source>
</evidence>
<keyword evidence="4" id="KW-1185">Reference proteome</keyword>
<evidence type="ECO:0000313" key="2">
    <source>
        <dbReference type="EMBL" id="CBZ52695.1"/>
    </source>
</evidence>
<evidence type="ECO:0000313" key="4">
    <source>
        <dbReference type="Proteomes" id="UP000007494"/>
    </source>
</evidence>
<dbReference type="Proteomes" id="UP000007494">
    <property type="component" value="Chromosome VIIb"/>
</dbReference>
<feature type="compositionally biased region" description="Polar residues" evidence="1">
    <location>
        <begin position="130"/>
        <end position="139"/>
    </location>
</feature>
<dbReference type="AlphaFoldDB" id="F0VG51"/>
<dbReference type="EMBL" id="FR823389">
    <property type="protein sequence ID" value="CBZ52695.1"/>
    <property type="molecule type" value="Genomic_DNA"/>
</dbReference>
<protein>
    <submittedName>
        <fullName evidence="2">Uncharacterized protein</fullName>
    </submittedName>
</protein>
<proteinExistence type="predicted"/>
<reference evidence="4" key="3">
    <citation type="journal article" date="2012" name="PLoS Pathog.">
        <title>Comparative genomics of the apicomplexan parasites Toxoplasma gondii and Neospora caninum: Coccidia differing in host range and transmission strategy.</title>
        <authorList>
            <person name="Reid A.J."/>
            <person name="Vermont S.J."/>
            <person name="Cotton J.A."/>
            <person name="Harris D."/>
            <person name="Hill-Cawthorne G.A."/>
            <person name="Konen-Waisman S."/>
            <person name="Latham S.M."/>
            <person name="Mourier T."/>
            <person name="Norton R."/>
            <person name="Quail M.A."/>
            <person name="Sanders M."/>
            <person name="Shanmugam D."/>
            <person name="Sohal A."/>
            <person name="Wasmuth J.D."/>
            <person name="Brunk B."/>
            <person name="Grigg M.E."/>
            <person name="Howard J.C."/>
            <person name="Parkinson J."/>
            <person name="Roos D.S."/>
            <person name="Trees A.J."/>
            <person name="Berriman M."/>
            <person name="Pain A."/>
            <person name="Wastling J.M."/>
        </authorList>
    </citation>
    <scope>NUCLEOTIDE SEQUENCE [LARGE SCALE GENOMIC DNA]</scope>
    <source>
        <strain evidence="4">Liverpool</strain>
    </source>
</reference>
<evidence type="ECO:0000256" key="1">
    <source>
        <dbReference type="SAM" id="MobiDB-lite"/>
    </source>
</evidence>
<feature type="region of interest" description="Disordered" evidence="1">
    <location>
        <begin position="113"/>
        <end position="139"/>
    </location>
</feature>
<organism evidence="2 4">
    <name type="scientific">Neospora caninum (strain Liverpool)</name>
    <dbReference type="NCBI Taxonomy" id="572307"/>
    <lineage>
        <taxon>Eukaryota</taxon>
        <taxon>Sar</taxon>
        <taxon>Alveolata</taxon>
        <taxon>Apicomplexa</taxon>
        <taxon>Conoidasida</taxon>
        <taxon>Coccidia</taxon>
        <taxon>Eucoccidiorida</taxon>
        <taxon>Eimeriorina</taxon>
        <taxon>Sarcocystidae</taxon>
        <taxon>Neospora</taxon>
    </lineage>
</organism>
<dbReference type="OMA" id="GHIWDKY"/>
<dbReference type="RefSeq" id="XP_003882727.1">
    <property type="nucleotide sequence ID" value="XM_003882678.1"/>
</dbReference>
<dbReference type="VEuPathDB" id="ToxoDB:NCLIV_024830"/>
<name>F0VG51_NEOCL</name>
<sequence>MSPPAAASGAAAVLSKDIARSFRWMQAFAAVKGKPTAGSCAAGTAVVNPEEPGKVTLKGRYTNFSLQHIWEKYDYLQTHLLLRECLLSQVAKNPRLMDPEINAGLTPTVFMRVPSAGTPQGAASAEPQPKATQNAGKTN</sequence>
<accession>F0VG51</accession>
<reference evidence="2" key="2">
    <citation type="submission" date="2011-03" db="EMBL/GenBank/DDBJ databases">
        <title>Comparative genomics and transcriptomics of Neospora caninum and Toxoplasma gondii.</title>
        <authorList>
            <person name="Reid A.J."/>
            <person name="Sohal A."/>
            <person name="Harris D."/>
            <person name="Quail M."/>
            <person name="Sanders M."/>
            <person name="Berriman M."/>
            <person name="Wastling J.M."/>
            <person name="Pain A."/>
        </authorList>
    </citation>
    <scope>NUCLEOTIDE SEQUENCE</scope>
    <source>
        <strain evidence="2">Liverpool</strain>
    </source>
</reference>
<dbReference type="InParanoid" id="F0VG51"/>
<dbReference type="OrthoDB" id="430577at2759"/>
<dbReference type="eggNOG" id="ENOG502R0AT">
    <property type="taxonomic scope" value="Eukaryota"/>
</dbReference>
<dbReference type="EMBL" id="LN714482">
    <property type="protein sequence ID" value="CEL66673.1"/>
    <property type="molecule type" value="Genomic_DNA"/>
</dbReference>
<dbReference type="GeneID" id="13445019"/>